<dbReference type="STRING" id="145854.GA0074692_6535"/>
<dbReference type="Pfam" id="PF04341">
    <property type="entry name" value="DUF485"/>
    <property type="match status" value="1"/>
</dbReference>
<dbReference type="EMBL" id="FMHW01000002">
    <property type="protein sequence ID" value="SCL41864.1"/>
    <property type="molecule type" value="Genomic_DNA"/>
</dbReference>
<feature type="transmembrane region" description="Helical" evidence="1">
    <location>
        <begin position="32"/>
        <end position="54"/>
    </location>
</feature>
<reference evidence="3" key="1">
    <citation type="submission" date="2016-06" db="EMBL/GenBank/DDBJ databases">
        <authorList>
            <person name="Varghese N."/>
            <person name="Submissions Spin"/>
        </authorList>
    </citation>
    <scope>NUCLEOTIDE SEQUENCE [LARGE SCALE GENOMIC DNA]</scope>
    <source>
        <strain evidence="3">DSM 43817</strain>
    </source>
</reference>
<dbReference type="RefSeq" id="WP_091651756.1">
    <property type="nucleotide sequence ID" value="NZ_FMHW01000002.1"/>
</dbReference>
<name>A0A1C6TJD8_9ACTN</name>
<keyword evidence="1" id="KW-1133">Transmembrane helix</keyword>
<dbReference type="InterPro" id="IPR007436">
    <property type="entry name" value="DUF485"/>
</dbReference>
<keyword evidence="3" id="KW-1185">Reference proteome</keyword>
<evidence type="ECO:0000313" key="2">
    <source>
        <dbReference type="EMBL" id="SCL41864.1"/>
    </source>
</evidence>
<sequence>MGTMDSAANGDRYVAVYESAQFKTLRRRSNSFIVWASVVFYGWWFVGISLAAFVPDFFRTGLGGPMNVGLLFILLSLLLVVAIAVSYLRFARERLDPLSEQIRADLEGDLR</sequence>
<feature type="transmembrane region" description="Helical" evidence="1">
    <location>
        <begin position="66"/>
        <end position="88"/>
    </location>
</feature>
<dbReference type="PANTHER" id="PTHR38441:SF1">
    <property type="entry name" value="MEMBRANE PROTEIN"/>
    <property type="match status" value="1"/>
</dbReference>
<gene>
    <name evidence="2" type="ORF">GA0074692_6535</name>
</gene>
<keyword evidence="1" id="KW-0472">Membrane</keyword>
<keyword evidence="1" id="KW-0812">Transmembrane</keyword>
<proteinExistence type="predicted"/>
<evidence type="ECO:0000313" key="3">
    <source>
        <dbReference type="Proteomes" id="UP000198959"/>
    </source>
</evidence>
<evidence type="ECO:0000256" key="1">
    <source>
        <dbReference type="SAM" id="Phobius"/>
    </source>
</evidence>
<organism evidence="2 3">
    <name type="scientific">Micromonospora pallida</name>
    <dbReference type="NCBI Taxonomy" id="145854"/>
    <lineage>
        <taxon>Bacteria</taxon>
        <taxon>Bacillati</taxon>
        <taxon>Actinomycetota</taxon>
        <taxon>Actinomycetes</taxon>
        <taxon>Micromonosporales</taxon>
        <taxon>Micromonosporaceae</taxon>
        <taxon>Micromonospora</taxon>
    </lineage>
</organism>
<dbReference type="OrthoDB" id="3392094at2"/>
<protein>
    <submittedName>
        <fullName evidence="2">Uncharacterized membrane protein, DUF485 family</fullName>
    </submittedName>
</protein>
<dbReference type="Proteomes" id="UP000198959">
    <property type="component" value="Unassembled WGS sequence"/>
</dbReference>
<dbReference type="PANTHER" id="PTHR38441">
    <property type="entry name" value="INTEGRAL MEMBRANE PROTEIN-RELATED"/>
    <property type="match status" value="1"/>
</dbReference>
<accession>A0A1C6TJD8</accession>
<dbReference type="AlphaFoldDB" id="A0A1C6TJD8"/>